<feature type="compositionally biased region" description="Low complexity" evidence="7">
    <location>
        <begin position="131"/>
        <end position="146"/>
    </location>
</feature>
<comment type="subcellular location">
    <subcellularLocation>
        <location evidence="1">Nucleus</location>
    </subcellularLocation>
</comment>
<keyword evidence="2" id="KW-0805">Transcription regulation</keyword>
<evidence type="ECO:0000256" key="3">
    <source>
        <dbReference type="ARBA" id="ARBA00023125"/>
    </source>
</evidence>
<keyword evidence="5 6" id="KW-0539">Nucleus</keyword>
<keyword evidence="3 6" id="KW-0238">DNA-binding</keyword>
<dbReference type="PROSITE" id="PS50118">
    <property type="entry name" value="HMG_BOX_2"/>
    <property type="match status" value="1"/>
</dbReference>
<dbReference type="GO" id="GO:0000981">
    <property type="term" value="F:DNA-binding transcription factor activity, RNA polymerase II-specific"/>
    <property type="evidence" value="ECO:0007669"/>
    <property type="project" value="TreeGrafter"/>
</dbReference>
<organism evidence="9">
    <name type="scientific">Clastoptera arizonana</name>
    <name type="common">Arizona spittle bug</name>
    <dbReference type="NCBI Taxonomy" id="38151"/>
    <lineage>
        <taxon>Eukaryota</taxon>
        <taxon>Metazoa</taxon>
        <taxon>Ecdysozoa</taxon>
        <taxon>Arthropoda</taxon>
        <taxon>Hexapoda</taxon>
        <taxon>Insecta</taxon>
        <taxon>Pterygota</taxon>
        <taxon>Neoptera</taxon>
        <taxon>Paraneoptera</taxon>
        <taxon>Hemiptera</taxon>
        <taxon>Auchenorrhyncha</taxon>
        <taxon>Cercopoidea</taxon>
        <taxon>Clastopteridae</taxon>
        <taxon>Clastoptera</taxon>
    </lineage>
</organism>
<dbReference type="InterPro" id="IPR050917">
    <property type="entry name" value="SOX_TF"/>
</dbReference>
<feature type="non-terminal residue" evidence="9">
    <location>
        <position position="1"/>
    </location>
</feature>
<evidence type="ECO:0000256" key="5">
    <source>
        <dbReference type="ARBA" id="ARBA00023242"/>
    </source>
</evidence>
<name>A0A1B6CBK4_9HEMI</name>
<accession>A0A1B6CBK4</accession>
<proteinExistence type="predicted"/>
<dbReference type="Gene3D" id="1.10.30.10">
    <property type="entry name" value="High mobility group box domain"/>
    <property type="match status" value="1"/>
</dbReference>
<reference evidence="9" key="1">
    <citation type="submission" date="2015-12" db="EMBL/GenBank/DDBJ databases">
        <title>De novo transcriptome assembly of four potential Pierce s Disease insect vectors from Arizona vineyards.</title>
        <authorList>
            <person name="Tassone E.E."/>
        </authorList>
    </citation>
    <scope>NUCLEOTIDE SEQUENCE</scope>
</reference>
<dbReference type="Pfam" id="PF00505">
    <property type="entry name" value="HMG_box"/>
    <property type="match status" value="1"/>
</dbReference>
<dbReference type="GO" id="GO:0005634">
    <property type="term" value="C:nucleus"/>
    <property type="evidence" value="ECO:0007669"/>
    <property type="project" value="UniProtKB-SubCell"/>
</dbReference>
<dbReference type="GO" id="GO:0000978">
    <property type="term" value="F:RNA polymerase II cis-regulatory region sequence-specific DNA binding"/>
    <property type="evidence" value="ECO:0007669"/>
    <property type="project" value="TreeGrafter"/>
</dbReference>
<feature type="compositionally biased region" description="Polar residues" evidence="7">
    <location>
        <begin position="164"/>
        <end position="181"/>
    </location>
</feature>
<dbReference type="InterPro" id="IPR009071">
    <property type="entry name" value="HMG_box_dom"/>
</dbReference>
<dbReference type="EMBL" id="GEDC01026559">
    <property type="protein sequence ID" value="JAS10739.1"/>
    <property type="molecule type" value="Transcribed_RNA"/>
</dbReference>
<dbReference type="FunFam" id="1.10.30.10:FF:000051">
    <property type="entry name" value="Transcription factor Sox-10"/>
    <property type="match status" value="1"/>
</dbReference>
<evidence type="ECO:0000256" key="2">
    <source>
        <dbReference type="ARBA" id="ARBA00023015"/>
    </source>
</evidence>
<feature type="region of interest" description="Disordered" evidence="7">
    <location>
        <begin position="112"/>
        <end position="181"/>
    </location>
</feature>
<evidence type="ECO:0000256" key="1">
    <source>
        <dbReference type="ARBA" id="ARBA00004123"/>
    </source>
</evidence>
<evidence type="ECO:0000259" key="8">
    <source>
        <dbReference type="PROSITE" id="PS50118"/>
    </source>
</evidence>
<evidence type="ECO:0000313" key="9">
    <source>
        <dbReference type="EMBL" id="JAS10739.1"/>
    </source>
</evidence>
<dbReference type="InterPro" id="IPR036910">
    <property type="entry name" value="HMG_box_dom_sf"/>
</dbReference>
<dbReference type="SUPFAM" id="SSF47095">
    <property type="entry name" value="HMG-box"/>
    <property type="match status" value="1"/>
</dbReference>
<dbReference type="PANTHER" id="PTHR45803:SF5">
    <property type="entry name" value="SOX100B"/>
    <property type="match status" value="1"/>
</dbReference>
<protein>
    <recommendedName>
        <fullName evidence="8">HMG box domain-containing protein</fullName>
    </recommendedName>
</protein>
<dbReference type="Pfam" id="PF12444">
    <property type="entry name" value="Sox_N"/>
    <property type="match status" value="1"/>
</dbReference>
<feature type="DNA-binding region" description="HMG box" evidence="6">
    <location>
        <begin position="51"/>
        <end position="119"/>
    </location>
</feature>
<dbReference type="InterPro" id="IPR022151">
    <property type="entry name" value="Sox_N"/>
</dbReference>
<feature type="domain" description="HMG box" evidence="8">
    <location>
        <begin position="51"/>
        <end position="119"/>
    </location>
</feature>
<dbReference type="AlphaFoldDB" id="A0A1B6CBK4"/>
<feature type="non-terminal residue" evidence="9">
    <location>
        <position position="181"/>
    </location>
</feature>
<evidence type="ECO:0000256" key="4">
    <source>
        <dbReference type="ARBA" id="ARBA00023163"/>
    </source>
</evidence>
<evidence type="ECO:0000256" key="6">
    <source>
        <dbReference type="PROSITE-ProRule" id="PRU00267"/>
    </source>
</evidence>
<sequence>FNLFATKGPKERPAMENQNIQETVSKVLQGYDWTTVPITTKSASDKRKKHVKRPMNAFMVWAREARRQLANRCSQIHNAKLSKDLGELWRSLDDRTKKPFIDEAERLRIKHKREHPDYKYQPRRRNKPGKAGTRTSATSTSFSSGTPVPCQNLMFSRPLKQEDSMSATMTSSIQGLQSGSS</sequence>
<gene>
    <name evidence="9" type="ORF">g.162</name>
</gene>
<keyword evidence="4" id="KW-0804">Transcription</keyword>
<dbReference type="SMART" id="SM00398">
    <property type="entry name" value="HMG"/>
    <property type="match status" value="1"/>
</dbReference>
<dbReference type="PANTHER" id="PTHR45803">
    <property type="entry name" value="SOX100B"/>
    <property type="match status" value="1"/>
</dbReference>
<evidence type="ECO:0000256" key="7">
    <source>
        <dbReference type="SAM" id="MobiDB-lite"/>
    </source>
</evidence>